<reference evidence="2 3" key="1">
    <citation type="journal article" date="2017" name="Nat. Commun.">
        <title>In situ click chemistry generation of cyclooxygenase-2 inhibitors.</title>
        <authorList>
            <person name="Bhardwaj A."/>
            <person name="Kaur J."/>
            <person name="Wuest M."/>
            <person name="Wuest F."/>
        </authorList>
    </citation>
    <scope>NUCLEOTIDE SEQUENCE [LARGE SCALE GENOMIC DNA]</scope>
    <source>
        <strain evidence="2">S2_018_000_R2_106</strain>
    </source>
</reference>
<feature type="transmembrane region" description="Helical" evidence="1">
    <location>
        <begin position="49"/>
        <end position="73"/>
    </location>
</feature>
<comment type="caution">
    <text evidence="2">The sequence shown here is derived from an EMBL/GenBank/DDBJ whole genome shotgun (WGS) entry which is preliminary data.</text>
</comment>
<accession>A0A6N4R7X6</accession>
<evidence type="ECO:0000256" key="1">
    <source>
        <dbReference type="SAM" id="Phobius"/>
    </source>
</evidence>
<organism evidence="2 3">
    <name type="scientific">Blastochloris viridis</name>
    <name type="common">Rhodopseudomonas viridis</name>
    <dbReference type="NCBI Taxonomy" id="1079"/>
    <lineage>
        <taxon>Bacteria</taxon>
        <taxon>Pseudomonadati</taxon>
        <taxon>Pseudomonadota</taxon>
        <taxon>Alphaproteobacteria</taxon>
        <taxon>Hyphomicrobiales</taxon>
        <taxon>Blastochloridaceae</taxon>
        <taxon>Blastochloris</taxon>
    </lineage>
</organism>
<evidence type="ECO:0000313" key="2">
    <source>
        <dbReference type="EMBL" id="TKW60444.1"/>
    </source>
</evidence>
<sequence>MPAPTFTPLPVPVVTPTPVPVVTPPPAPIVPPTCAIAAGAISAVAKAKAIIVLVVFIVPFSSCFVSGTVVTAWSKPRRNPYKL</sequence>
<dbReference type="Proteomes" id="UP000320948">
    <property type="component" value="Unassembled WGS sequence"/>
</dbReference>
<keyword evidence="1" id="KW-1133">Transmembrane helix</keyword>
<evidence type="ECO:0000313" key="3">
    <source>
        <dbReference type="Proteomes" id="UP000320948"/>
    </source>
</evidence>
<name>A0A6N4R7X6_BLAVI</name>
<proteinExistence type="predicted"/>
<gene>
    <name evidence="2" type="ORF">DI628_05920</name>
</gene>
<protein>
    <submittedName>
        <fullName evidence="2">Uncharacterized protein</fullName>
    </submittedName>
</protein>
<dbReference type="EMBL" id="VAFM01000002">
    <property type="protein sequence ID" value="TKW60444.1"/>
    <property type="molecule type" value="Genomic_DNA"/>
</dbReference>
<dbReference type="AlphaFoldDB" id="A0A6N4R7X6"/>
<keyword evidence="1" id="KW-0472">Membrane</keyword>
<keyword evidence="1" id="KW-0812">Transmembrane</keyword>